<dbReference type="PANTHER" id="PTHR11592:SF78">
    <property type="entry name" value="GLUTATHIONE PEROXIDASE"/>
    <property type="match status" value="1"/>
</dbReference>
<organism evidence="7">
    <name type="scientific">Alsobacter sp. KACC 23698</name>
    <dbReference type="NCBI Taxonomy" id="3149229"/>
    <lineage>
        <taxon>Bacteria</taxon>
        <taxon>Pseudomonadati</taxon>
        <taxon>Pseudomonadota</taxon>
        <taxon>Alphaproteobacteria</taxon>
        <taxon>Hyphomicrobiales</taxon>
        <taxon>Alsobacteraceae</taxon>
        <taxon>Alsobacter</taxon>
    </lineage>
</organism>
<dbReference type="SUPFAM" id="SSF52833">
    <property type="entry name" value="Thioredoxin-like"/>
    <property type="match status" value="1"/>
</dbReference>
<keyword evidence="3 5" id="KW-0560">Oxidoreductase</keyword>
<dbReference type="GO" id="GO:0034599">
    <property type="term" value="P:cellular response to oxidative stress"/>
    <property type="evidence" value="ECO:0007669"/>
    <property type="project" value="TreeGrafter"/>
</dbReference>
<name>A0AAU7JG60_9HYPH</name>
<dbReference type="InterPro" id="IPR000889">
    <property type="entry name" value="Glutathione_peroxidase"/>
</dbReference>
<reference evidence="7" key="1">
    <citation type="submission" date="2024-05" db="EMBL/GenBank/DDBJ databases">
        <authorList>
            <person name="Kim S."/>
            <person name="Heo J."/>
            <person name="Choi H."/>
            <person name="Choi Y."/>
            <person name="Kwon S.-W."/>
            <person name="Kim Y."/>
        </authorList>
    </citation>
    <scope>NUCLEOTIDE SEQUENCE</scope>
    <source>
        <strain evidence="7">KACC 23698</strain>
    </source>
</reference>
<dbReference type="AlphaFoldDB" id="A0AAU7JG60"/>
<gene>
    <name evidence="7" type="ORF">ABEG18_00165</name>
</gene>
<dbReference type="Gene3D" id="3.40.30.10">
    <property type="entry name" value="Glutaredoxin"/>
    <property type="match status" value="1"/>
</dbReference>
<dbReference type="PIRSF" id="PIRSF000303">
    <property type="entry name" value="Glutathion_perox"/>
    <property type="match status" value="1"/>
</dbReference>
<evidence type="ECO:0000256" key="3">
    <source>
        <dbReference type="ARBA" id="ARBA00023002"/>
    </source>
</evidence>
<evidence type="ECO:0000256" key="1">
    <source>
        <dbReference type="ARBA" id="ARBA00006926"/>
    </source>
</evidence>
<proteinExistence type="inferred from homology"/>
<evidence type="ECO:0000313" key="7">
    <source>
        <dbReference type="EMBL" id="XBO39243.1"/>
    </source>
</evidence>
<dbReference type="InterPro" id="IPR013766">
    <property type="entry name" value="Thioredoxin_domain"/>
</dbReference>
<dbReference type="RefSeq" id="WP_406856081.1">
    <property type="nucleotide sequence ID" value="NZ_CP157484.1"/>
</dbReference>
<dbReference type="PANTHER" id="PTHR11592">
    <property type="entry name" value="GLUTATHIONE PEROXIDASE"/>
    <property type="match status" value="1"/>
</dbReference>
<dbReference type="EMBL" id="CP157484">
    <property type="protein sequence ID" value="XBO39243.1"/>
    <property type="molecule type" value="Genomic_DNA"/>
</dbReference>
<dbReference type="InterPro" id="IPR036249">
    <property type="entry name" value="Thioredoxin-like_sf"/>
</dbReference>
<comment type="similarity">
    <text evidence="1 5">Belongs to the glutathione peroxidase family.</text>
</comment>
<dbReference type="GO" id="GO:0004601">
    <property type="term" value="F:peroxidase activity"/>
    <property type="evidence" value="ECO:0007669"/>
    <property type="project" value="UniProtKB-KW"/>
</dbReference>
<keyword evidence="2 5" id="KW-0575">Peroxidase</keyword>
<feature type="active site" evidence="4">
    <location>
        <position position="65"/>
    </location>
</feature>
<evidence type="ECO:0000256" key="2">
    <source>
        <dbReference type="ARBA" id="ARBA00022559"/>
    </source>
</evidence>
<protein>
    <recommendedName>
        <fullName evidence="5">Glutathione peroxidase</fullName>
    </recommendedName>
</protein>
<dbReference type="PRINTS" id="PR01011">
    <property type="entry name" value="GLUTPROXDASE"/>
</dbReference>
<evidence type="ECO:0000256" key="4">
    <source>
        <dbReference type="PIRSR" id="PIRSR000303-1"/>
    </source>
</evidence>
<dbReference type="CDD" id="cd00340">
    <property type="entry name" value="GSH_Peroxidase"/>
    <property type="match status" value="1"/>
</dbReference>
<feature type="domain" description="Thioredoxin" evidence="6">
    <location>
        <begin position="27"/>
        <end position="186"/>
    </location>
</feature>
<evidence type="ECO:0000259" key="6">
    <source>
        <dbReference type="PROSITE" id="PS51352"/>
    </source>
</evidence>
<accession>A0AAU7JG60</accession>
<dbReference type="Pfam" id="PF00255">
    <property type="entry name" value="GSHPx"/>
    <property type="match status" value="1"/>
</dbReference>
<dbReference type="PROSITE" id="PS51352">
    <property type="entry name" value="THIOREDOXIN_2"/>
    <property type="match status" value="1"/>
</dbReference>
<sequence length="189" mass="19869">MNLDRRAILAGLAASWAAPALPETGPGMSGRTAWSFTFAGLDGKDLRLAAYAPRPVLVVNTASFCGFASQLGGLQALWTAMKPRGLTVIGVPSNDFGGQEPGGSEETAGIARQHGVAFPMAAKVKVLGPDAHPFYRWAAAERPRDLPRWNFHKYLVGADGRLAAVFPTTTDPNASALIAAVEREIAKAG</sequence>
<evidence type="ECO:0000256" key="5">
    <source>
        <dbReference type="RuleBase" id="RU000499"/>
    </source>
</evidence>
<dbReference type="PROSITE" id="PS51355">
    <property type="entry name" value="GLUTATHIONE_PEROXID_3"/>
    <property type="match status" value="1"/>
</dbReference>